<organism evidence="1 2">
    <name type="scientific">Chromobacterium sphagni</name>
    <dbReference type="NCBI Taxonomy" id="1903179"/>
    <lineage>
        <taxon>Bacteria</taxon>
        <taxon>Pseudomonadati</taxon>
        <taxon>Pseudomonadota</taxon>
        <taxon>Betaproteobacteria</taxon>
        <taxon>Neisseriales</taxon>
        <taxon>Chromobacteriaceae</taxon>
        <taxon>Chromobacterium</taxon>
    </lineage>
</organism>
<gene>
    <name evidence="1" type="ORF">BI347_06425</name>
</gene>
<sequence length="91" mass="9871">MMSTSVLYLVDRSDLAASAQISQHYIDANFIDGTQCSVGYAQTYPAVFAFYPELAILQVRQETTFSLVVGVGNVVPGHRTLAGDFANTRHG</sequence>
<protein>
    <submittedName>
        <fullName evidence="1">Uncharacterized protein</fullName>
    </submittedName>
</protein>
<reference evidence="1 2" key="1">
    <citation type="submission" date="2016-09" db="EMBL/GenBank/DDBJ databases">
        <title>Chromobacterium muskegensis sp. nov., an insecticidal bacterium isolated from Sphagnum bogs.</title>
        <authorList>
            <person name="Sparks M.E."/>
            <person name="Blackburn M.B."/>
            <person name="Gundersen-Rindal D.E."/>
            <person name="Mitchell A."/>
            <person name="Farrar R."/>
            <person name="Kuhar D."/>
        </authorList>
    </citation>
    <scope>NUCLEOTIDE SEQUENCE [LARGE SCALE GENOMIC DNA]</scope>
    <source>
        <strain evidence="1 2">37-2</strain>
    </source>
</reference>
<accession>A0A1S1X1H6</accession>
<proteinExistence type="predicted"/>
<evidence type="ECO:0000313" key="1">
    <source>
        <dbReference type="EMBL" id="OHX13178.1"/>
    </source>
</evidence>
<name>A0A1S1X1H6_9NEIS</name>
<evidence type="ECO:0000313" key="2">
    <source>
        <dbReference type="Proteomes" id="UP000180088"/>
    </source>
</evidence>
<dbReference type="EMBL" id="MKCS01000001">
    <property type="protein sequence ID" value="OHX13178.1"/>
    <property type="molecule type" value="Genomic_DNA"/>
</dbReference>
<dbReference type="STRING" id="1903179.BI347_06425"/>
<dbReference type="AlphaFoldDB" id="A0A1S1X1H6"/>
<comment type="caution">
    <text evidence="1">The sequence shown here is derived from an EMBL/GenBank/DDBJ whole genome shotgun (WGS) entry which is preliminary data.</text>
</comment>
<dbReference type="Proteomes" id="UP000180088">
    <property type="component" value="Unassembled WGS sequence"/>
</dbReference>